<dbReference type="Pfam" id="PF08531">
    <property type="entry name" value="Bac_rhamnosid_N"/>
    <property type="match status" value="1"/>
</dbReference>
<dbReference type="PANTHER" id="PTHR33307">
    <property type="entry name" value="ALPHA-RHAMNOSIDASE (EUROFUNG)"/>
    <property type="match status" value="1"/>
</dbReference>
<feature type="chain" id="PRO_5036826944" description="alpha-L-rhamnosidase" evidence="4">
    <location>
        <begin position="25"/>
        <end position="873"/>
    </location>
</feature>
<evidence type="ECO:0000259" key="6">
    <source>
        <dbReference type="Pfam" id="PF08531"/>
    </source>
</evidence>
<keyword evidence="10" id="KW-1185">Reference proteome</keyword>
<feature type="domain" description="Alpha-L-rhamnosidase C-terminal" evidence="8">
    <location>
        <begin position="793"/>
        <end position="855"/>
    </location>
</feature>
<reference evidence="9" key="2">
    <citation type="submission" date="2020-09" db="EMBL/GenBank/DDBJ databases">
        <authorList>
            <person name="Sun Q."/>
            <person name="Zhou Y."/>
        </authorList>
    </citation>
    <scope>NUCLEOTIDE SEQUENCE</scope>
    <source>
        <strain evidence="9">CGMCC 1.15290</strain>
    </source>
</reference>
<keyword evidence="4" id="KW-0732">Signal</keyword>
<dbReference type="InterPro" id="IPR013783">
    <property type="entry name" value="Ig-like_fold"/>
</dbReference>
<comment type="caution">
    <text evidence="9">The sequence shown here is derived from an EMBL/GenBank/DDBJ whole genome shotgun (WGS) entry which is preliminary data.</text>
</comment>
<feature type="signal peptide" evidence="4">
    <location>
        <begin position="1"/>
        <end position="24"/>
    </location>
</feature>
<dbReference type="InterPro" id="IPR012341">
    <property type="entry name" value="6hp_glycosidase-like_sf"/>
</dbReference>
<gene>
    <name evidence="9" type="ORF">GCM10011379_18850</name>
</gene>
<dbReference type="Pfam" id="PF17389">
    <property type="entry name" value="Bac_rhamnosid6H"/>
    <property type="match status" value="1"/>
</dbReference>
<dbReference type="InterPro" id="IPR016007">
    <property type="entry name" value="Alpha_rhamnosid"/>
</dbReference>
<evidence type="ECO:0000313" key="9">
    <source>
        <dbReference type="EMBL" id="GGH65574.1"/>
    </source>
</evidence>
<dbReference type="InterPro" id="IPR035396">
    <property type="entry name" value="Bac_rhamnosid6H"/>
</dbReference>
<dbReference type="PANTHER" id="PTHR33307:SF6">
    <property type="entry name" value="ALPHA-RHAMNOSIDASE (EUROFUNG)-RELATED"/>
    <property type="match status" value="1"/>
</dbReference>
<dbReference type="InterPro" id="IPR035398">
    <property type="entry name" value="Bac_rhamnosid_C"/>
</dbReference>
<evidence type="ECO:0000256" key="1">
    <source>
        <dbReference type="ARBA" id="ARBA00001445"/>
    </source>
</evidence>
<dbReference type="EC" id="3.2.1.40" evidence="2"/>
<evidence type="ECO:0000256" key="3">
    <source>
        <dbReference type="ARBA" id="ARBA00022801"/>
    </source>
</evidence>
<dbReference type="GO" id="GO:0030596">
    <property type="term" value="F:alpha-L-rhamnosidase activity"/>
    <property type="evidence" value="ECO:0007669"/>
    <property type="project" value="UniProtKB-EC"/>
</dbReference>
<dbReference type="Pfam" id="PF05592">
    <property type="entry name" value="Bac_rhamnosid"/>
    <property type="match status" value="1"/>
</dbReference>
<evidence type="ECO:0000256" key="4">
    <source>
        <dbReference type="SAM" id="SignalP"/>
    </source>
</evidence>
<comment type="catalytic activity">
    <reaction evidence="1">
        <text>Hydrolysis of terminal non-reducing alpha-L-rhamnose residues in alpha-L-rhamnosides.</text>
        <dbReference type="EC" id="3.2.1.40"/>
    </reaction>
</comment>
<dbReference type="InterPro" id="IPR008902">
    <property type="entry name" value="Rhamnosid_concanavalin"/>
</dbReference>
<evidence type="ECO:0000259" key="5">
    <source>
        <dbReference type="Pfam" id="PF05592"/>
    </source>
</evidence>
<dbReference type="RefSeq" id="WP_188951781.1">
    <property type="nucleotide sequence ID" value="NZ_BMIB01000002.1"/>
</dbReference>
<name>A0A917IYL8_9BACT</name>
<evidence type="ECO:0000256" key="2">
    <source>
        <dbReference type="ARBA" id="ARBA00012652"/>
    </source>
</evidence>
<dbReference type="InterPro" id="IPR008928">
    <property type="entry name" value="6-hairpin_glycosidase_sf"/>
</dbReference>
<dbReference type="Pfam" id="PF25788">
    <property type="entry name" value="Ig_Rha78A_N"/>
    <property type="match status" value="1"/>
</dbReference>
<dbReference type="Gene3D" id="2.60.420.10">
    <property type="entry name" value="Maltose phosphorylase, domain 3"/>
    <property type="match status" value="1"/>
</dbReference>
<keyword evidence="3" id="KW-0378">Hydrolase</keyword>
<dbReference type="SUPFAM" id="SSF49265">
    <property type="entry name" value="Fibronectin type III"/>
    <property type="match status" value="1"/>
</dbReference>
<dbReference type="InterPro" id="IPR036116">
    <property type="entry name" value="FN3_sf"/>
</dbReference>
<evidence type="ECO:0000259" key="8">
    <source>
        <dbReference type="Pfam" id="PF17390"/>
    </source>
</evidence>
<dbReference type="Gene3D" id="1.50.10.10">
    <property type="match status" value="1"/>
</dbReference>
<organism evidence="9 10">
    <name type="scientific">Filimonas zeae</name>
    <dbReference type="NCBI Taxonomy" id="1737353"/>
    <lineage>
        <taxon>Bacteria</taxon>
        <taxon>Pseudomonadati</taxon>
        <taxon>Bacteroidota</taxon>
        <taxon>Chitinophagia</taxon>
        <taxon>Chitinophagales</taxon>
        <taxon>Chitinophagaceae</taxon>
        <taxon>Filimonas</taxon>
    </lineage>
</organism>
<dbReference type="AlphaFoldDB" id="A0A917IYL8"/>
<dbReference type="GO" id="GO:0005975">
    <property type="term" value="P:carbohydrate metabolic process"/>
    <property type="evidence" value="ECO:0007669"/>
    <property type="project" value="InterPro"/>
</dbReference>
<protein>
    <recommendedName>
        <fullName evidence="2">alpha-L-rhamnosidase</fullName>
        <ecNumber evidence="2">3.2.1.40</ecNumber>
    </recommendedName>
</protein>
<dbReference type="Gene3D" id="2.60.120.260">
    <property type="entry name" value="Galactose-binding domain-like"/>
    <property type="match status" value="2"/>
</dbReference>
<dbReference type="SUPFAM" id="SSF48208">
    <property type="entry name" value="Six-hairpin glycosidases"/>
    <property type="match status" value="1"/>
</dbReference>
<reference evidence="9" key="1">
    <citation type="journal article" date="2014" name="Int. J. Syst. Evol. Microbiol.">
        <title>Complete genome sequence of Corynebacterium casei LMG S-19264T (=DSM 44701T), isolated from a smear-ripened cheese.</title>
        <authorList>
            <consortium name="US DOE Joint Genome Institute (JGI-PGF)"/>
            <person name="Walter F."/>
            <person name="Albersmeier A."/>
            <person name="Kalinowski J."/>
            <person name="Ruckert C."/>
        </authorList>
    </citation>
    <scope>NUCLEOTIDE SEQUENCE</scope>
    <source>
        <strain evidence="9">CGMCC 1.15290</strain>
    </source>
</reference>
<dbReference type="InterPro" id="IPR013737">
    <property type="entry name" value="Bac_rhamnosid_N"/>
</dbReference>
<evidence type="ECO:0000313" key="10">
    <source>
        <dbReference type="Proteomes" id="UP000627292"/>
    </source>
</evidence>
<proteinExistence type="predicted"/>
<dbReference type="PIRSF" id="PIRSF010631">
    <property type="entry name" value="A-rhamnsds"/>
    <property type="match status" value="1"/>
</dbReference>
<accession>A0A917IYL8</accession>
<feature type="domain" description="Alpha-L-rhamnosidase six-hairpin glycosidase" evidence="7">
    <location>
        <begin position="437"/>
        <end position="782"/>
    </location>
</feature>
<dbReference type="Gene3D" id="2.60.40.10">
    <property type="entry name" value="Immunoglobulins"/>
    <property type="match status" value="1"/>
</dbReference>
<feature type="domain" description="Bacterial alpha-L-rhamnosidase N-terminal" evidence="6">
    <location>
        <begin position="165"/>
        <end position="303"/>
    </location>
</feature>
<dbReference type="Proteomes" id="UP000627292">
    <property type="component" value="Unassembled WGS sequence"/>
</dbReference>
<evidence type="ECO:0000259" key="7">
    <source>
        <dbReference type="Pfam" id="PF17389"/>
    </source>
</evidence>
<feature type="domain" description="Alpha-L-rhamnosidase concanavalin-like" evidence="5">
    <location>
        <begin position="333"/>
        <end position="433"/>
    </location>
</feature>
<dbReference type="EMBL" id="BMIB01000002">
    <property type="protein sequence ID" value="GGH65574.1"/>
    <property type="molecule type" value="Genomic_DNA"/>
</dbReference>
<dbReference type="Pfam" id="PF17390">
    <property type="entry name" value="Bac_rhamnosid_C"/>
    <property type="match status" value="1"/>
</dbReference>
<sequence length="873" mass="98243">MPVHNTKNIFFSALLTLFTALSTAQVKVGQLLTENRINPQGLDIQQPRFSWQLEGKEQNLTQTAYEIKVLTGGKPVWNSGQVKSAQSVQVAYRGPALQPGTTYEWTVRVWDNAGRVSTFSTPAFFTTGLQTTAAWKARWIEPGYQEDTLLRPCPIFRKQFTLTRKPVKAVVYITCHGVYEAQLNGAKVGDAYLTPGWTSYPKRLQYQMYDMGKTLKQGENTLEVMLGNGWYRGVLGFEALENTYGKTLALLLQAELTYSDGTKEYITTDNSWQSTTGQVQYADFYNGDIIDYRRERAPWGAVKEMDYGFGNLIATVNEPVRKQESFTPVKIWRTPKGELLADFGQNLVGWVTVKVSGQAGDTIRLDHGEVLDKYGEFYRTNLRSARCSDMYVLKGNGTETLEPVFTFHGFRYVRLKGFRETVKPEQLTASVIYSDLPQTGSFECSNPLLNQLHHNIVWSQNGNFVDLPTDCPQRDERMGWMGDAQLFSRTAAFNRNVNSFFTRWLADIAADQFADGSVPVVVPNILGGFGGVAGWSDAATIIPWNMFEVYGDSQLLAKQYPSMKAWIDFMDKNSTGYMRKETFQYGDWLSFTTEGAAEVNKSAVTDISLIVQAYYACSVQLLVKAATVLGHKEDSIRYTQLLQQVKELFVREYVTPGGRLVSATQTAYVLALHFDLLPEAQRAVAAKRLVDNIRSYKNHITTGLLGTSYICHVLSRFGYTDVAYDLLLQETYPSWLYPVKMGATTIWERWDGIKTDSSFQHWHMNSFNHYAYGAIGDWMYRVMAGIGTDSVGGEGYKKIVIKPHPGGGLDYVKAALQTYYGKVAVHWKRVNGTIKMEVAIPANTTATVYVPQRDGITYEKVSVGSGHYQFESK</sequence>